<accession>A0ABN1D4E6</accession>
<protein>
    <submittedName>
        <fullName evidence="1">Uncharacterized protein</fullName>
    </submittedName>
</protein>
<dbReference type="Proteomes" id="UP001501576">
    <property type="component" value="Unassembled WGS sequence"/>
</dbReference>
<gene>
    <name evidence="1" type="ORF">GCM10010390_39750</name>
</gene>
<reference evidence="1 2" key="1">
    <citation type="journal article" date="2019" name="Int. J. Syst. Evol. Microbiol.">
        <title>The Global Catalogue of Microorganisms (GCM) 10K type strain sequencing project: providing services to taxonomists for standard genome sequencing and annotation.</title>
        <authorList>
            <consortium name="The Broad Institute Genomics Platform"/>
            <consortium name="The Broad Institute Genome Sequencing Center for Infectious Disease"/>
            <person name="Wu L."/>
            <person name="Ma J."/>
        </authorList>
    </citation>
    <scope>NUCLEOTIDE SEQUENCE [LARGE SCALE GENOMIC DNA]</scope>
    <source>
        <strain evidence="1 2">JCM 5052</strain>
    </source>
</reference>
<name>A0ABN1D4E6_9ACTN</name>
<proteinExistence type="predicted"/>
<sequence length="59" mass="6834">MSARNFGRWRDTRPLNPTPGHLPWVYGALQTGINRESIDMVFRARQALRWRRVAGKAVV</sequence>
<organism evidence="1 2">
    <name type="scientific">Streptomyces mordarskii</name>
    <dbReference type="NCBI Taxonomy" id="1226758"/>
    <lineage>
        <taxon>Bacteria</taxon>
        <taxon>Bacillati</taxon>
        <taxon>Actinomycetota</taxon>
        <taxon>Actinomycetes</taxon>
        <taxon>Kitasatosporales</taxon>
        <taxon>Streptomycetaceae</taxon>
        <taxon>Streptomyces</taxon>
    </lineage>
</organism>
<evidence type="ECO:0000313" key="2">
    <source>
        <dbReference type="Proteomes" id="UP001501576"/>
    </source>
</evidence>
<dbReference type="EMBL" id="BAAABZ010000038">
    <property type="protein sequence ID" value="GAA0534035.1"/>
    <property type="molecule type" value="Genomic_DNA"/>
</dbReference>
<evidence type="ECO:0000313" key="1">
    <source>
        <dbReference type="EMBL" id="GAA0534035.1"/>
    </source>
</evidence>
<comment type="caution">
    <text evidence="1">The sequence shown here is derived from an EMBL/GenBank/DDBJ whole genome shotgun (WGS) entry which is preliminary data.</text>
</comment>
<keyword evidence="2" id="KW-1185">Reference proteome</keyword>